<dbReference type="Proteomes" id="UP000256405">
    <property type="component" value="Unassembled WGS sequence"/>
</dbReference>
<proteinExistence type="predicted"/>
<sequence>MKSFYKSLATLILFFVGFLLFSSFELKEMLSEKNSFSSNGQFLEKYKGHFHLAGSNNSDPWNSISIIKSDATSRDFISSCDEFIEKDSKMHLKWSSFFIPTKEYPQNHSEIFNTRATIFIISYMGRFPSQKESLLFSLNEKSVLTT</sequence>
<protein>
    <submittedName>
        <fullName evidence="1">Uncharacterized protein</fullName>
    </submittedName>
</protein>
<dbReference type="RefSeq" id="WP_086543664.1">
    <property type="nucleotide sequence ID" value="NZ_QUNF01000050.1"/>
</dbReference>
<dbReference type="EMBL" id="QUNF01000050">
    <property type="protein sequence ID" value="REG76911.1"/>
    <property type="molecule type" value="Genomic_DNA"/>
</dbReference>
<evidence type="ECO:0000313" key="2">
    <source>
        <dbReference type="Proteomes" id="UP000256405"/>
    </source>
</evidence>
<gene>
    <name evidence="1" type="ORF">C8N25_1501</name>
</gene>
<accession>A0A3E0D4R8</accession>
<comment type="caution">
    <text evidence="1">The sequence shown here is derived from an EMBL/GenBank/DDBJ whole genome shotgun (WGS) entry which is preliminary data.</text>
</comment>
<dbReference type="AlphaFoldDB" id="A0A3E0D4R8"/>
<organism evidence="1 2">
    <name type="scientific">Algoriphagus antarcticus</name>
    <dbReference type="NCBI Taxonomy" id="238540"/>
    <lineage>
        <taxon>Bacteria</taxon>
        <taxon>Pseudomonadati</taxon>
        <taxon>Bacteroidota</taxon>
        <taxon>Cytophagia</taxon>
        <taxon>Cytophagales</taxon>
        <taxon>Cyclobacteriaceae</taxon>
        <taxon>Algoriphagus</taxon>
    </lineage>
</organism>
<name>A0A3E0D4R8_9BACT</name>
<keyword evidence="2" id="KW-1185">Reference proteome</keyword>
<reference evidence="1 2" key="1">
    <citation type="submission" date="2018-08" db="EMBL/GenBank/DDBJ databases">
        <title>Genomic Encyclopedia of Archaeal and Bacterial Type Strains, Phase II (KMG-II): from individual species to whole genera.</title>
        <authorList>
            <person name="Goeker M."/>
        </authorList>
    </citation>
    <scope>NUCLEOTIDE SEQUENCE [LARGE SCALE GENOMIC DNA]</scope>
    <source>
        <strain evidence="1 2">DSM 15986</strain>
    </source>
</reference>
<evidence type="ECO:0000313" key="1">
    <source>
        <dbReference type="EMBL" id="REG76911.1"/>
    </source>
</evidence>